<protein>
    <submittedName>
        <fullName evidence="2">Uncharacterized protein</fullName>
    </submittedName>
</protein>
<sequence length="90" mass="10477">MSQGRKLKEVAVDVDKRRELPSQYCFWRNLGWGAAQPALNVETPLLVIICYFFFWTKIICYLGMEFFVCLSAFEIEGSKRDQVEGLMEDT</sequence>
<name>A0A314ZM83_PRUYE</name>
<dbReference type="AlphaFoldDB" id="A0A314ZM83"/>
<proteinExistence type="predicted"/>
<accession>A0A314ZM83</accession>
<evidence type="ECO:0000313" key="2">
    <source>
        <dbReference type="EMBL" id="PQQ17911.1"/>
    </source>
</evidence>
<gene>
    <name evidence="2" type="ORF">Pyn_33999</name>
</gene>
<dbReference type="Proteomes" id="UP000250321">
    <property type="component" value="Unassembled WGS sequence"/>
</dbReference>
<feature type="transmembrane region" description="Helical" evidence="1">
    <location>
        <begin position="45"/>
        <end position="70"/>
    </location>
</feature>
<reference evidence="2 3" key="1">
    <citation type="submission" date="2018-02" db="EMBL/GenBank/DDBJ databases">
        <title>Draft genome of wild Prunus yedoensis var. nudiflora.</title>
        <authorList>
            <person name="Baek S."/>
            <person name="Kim J.-H."/>
            <person name="Choi K."/>
            <person name="Kim G.-B."/>
            <person name="Cho A."/>
            <person name="Jang H."/>
            <person name="Shin C.-H."/>
            <person name="Yu H.-J."/>
            <person name="Mun J.-H."/>
        </authorList>
    </citation>
    <scope>NUCLEOTIDE SEQUENCE [LARGE SCALE GENOMIC DNA]</scope>
    <source>
        <strain evidence="3">cv. Jeju island</strain>
        <tissue evidence="2">Leaf</tissue>
    </source>
</reference>
<comment type="caution">
    <text evidence="2">The sequence shown here is derived from an EMBL/GenBank/DDBJ whole genome shotgun (WGS) entry which is preliminary data.</text>
</comment>
<dbReference type="EMBL" id="PJQY01000131">
    <property type="protein sequence ID" value="PQQ17911.1"/>
    <property type="molecule type" value="Genomic_DNA"/>
</dbReference>
<evidence type="ECO:0000256" key="1">
    <source>
        <dbReference type="SAM" id="Phobius"/>
    </source>
</evidence>
<keyword evidence="1" id="KW-0472">Membrane</keyword>
<keyword evidence="1" id="KW-0812">Transmembrane</keyword>
<evidence type="ECO:0000313" key="3">
    <source>
        <dbReference type="Proteomes" id="UP000250321"/>
    </source>
</evidence>
<organism evidence="2 3">
    <name type="scientific">Prunus yedoensis var. nudiflora</name>
    <dbReference type="NCBI Taxonomy" id="2094558"/>
    <lineage>
        <taxon>Eukaryota</taxon>
        <taxon>Viridiplantae</taxon>
        <taxon>Streptophyta</taxon>
        <taxon>Embryophyta</taxon>
        <taxon>Tracheophyta</taxon>
        <taxon>Spermatophyta</taxon>
        <taxon>Magnoliopsida</taxon>
        <taxon>eudicotyledons</taxon>
        <taxon>Gunneridae</taxon>
        <taxon>Pentapetalae</taxon>
        <taxon>rosids</taxon>
        <taxon>fabids</taxon>
        <taxon>Rosales</taxon>
        <taxon>Rosaceae</taxon>
        <taxon>Amygdaloideae</taxon>
        <taxon>Amygdaleae</taxon>
        <taxon>Prunus</taxon>
    </lineage>
</organism>
<keyword evidence="3" id="KW-1185">Reference proteome</keyword>
<keyword evidence="1" id="KW-1133">Transmembrane helix</keyword>